<evidence type="ECO:0000256" key="1">
    <source>
        <dbReference type="SAM" id="Phobius"/>
    </source>
</evidence>
<proteinExistence type="predicted"/>
<accession>A0A511W7Y7</accession>
<dbReference type="Proteomes" id="UP000321440">
    <property type="component" value="Unassembled WGS sequence"/>
</dbReference>
<dbReference type="AlphaFoldDB" id="A0A511W7Y7"/>
<keyword evidence="1" id="KW-1133">Transmembrane helix</keyword>
<evidence type="ECO:0000313" key="2">
    <source>
        <dbReference type="EMBL" id="GEN47200.1"/>
    </source>
</evidence>
<evidence type="ECO:0000313" key="3">
    <source>
        <dbReference type="Proteomes" id="UP000321440"/>
    </source>
</evidence>
<dbReference type="EMBL" id="BJYA01000029">
    <property type="protein sequence ID" value="GEN47200.1"/>
    <property type="molecule type" value="Genomic_DNA"/>
</dbReference>
<keyword evidence="3" id="KW-1185">Reference proteome</keyword>
<keyword evidence="1" id="KW-0812">Transmembrane</keyword>
<name>A0A511W7Y7_9BACI</name>
<keyword evidence="1" id="KW-0472">Membrane</keyword>
<feature type="transmembrane region" description="Helical" evidence="1">
    <location>
        <begin position="21"/>
        <end position="49"/>
    </location>
</feature>
<protein>
    <submittedName>
        <fullName evidence="2">Uncharacterized protein</fullName>
    </submittedName>
</protein>
<organism evidence="2 3">
    <name type="scientific">Alkalibacillus haloalkaliphilus</name>
    <dbReference type="NCBI Taxonomy" id="94136"/>
    <lineage>
        <taxon>Bacteria</taxon>
        <taxon>Bacillati</taxon>
        <taxon>Bacillota</taxon>
        <taxon>Bacilli</taxon>
        <taxon>Bacillales</taxon>
        <taxon>Bacillaceae</taxon>
        <taxon>Alkalibacillus</taxon>
    </lineage>
</organism>
<sequence length="109" mass="12060">MIKKGWAQTLMIEGKGFSFNKFIFACVKIFVVFTFVVALFLVIISLLNINNNNHAFVINNSVYTGVSTVYISLVVVVLSPVLGSLIGIIFGLFYYMPVKWTISLLKGGS</sequence>
<feature type="transmembrane region" description="Helical" evidence="1">
    <location>
        <begin position="69"/>
        <end position="96"/>
    </location>
</feature>
<reference evidence="2 3" key="1">
    <citation type="submission" date="2019-07" db="EMBL/GenBank/DDBJ databases">
        <title>Whole genome shotgun sequence of Alkalibacillus haloalkaliphilus NBRC 103110.</title>
        <authorList>
            <person name="Hosoyama A."/>
            <person name="Uohara A."/>
            <person name="Ohji S."/>
            <person name="Ichikawa N."/>
        </authorList>
    </citation>
    <scope>NUCLEOTIDE SEQUENCE [LARGE SCALE GENOMIC DNA]</scope>
    <source>
        <strain evidence="2 3">NBRC 103110</strain>
    </source>
</reference>
<comment type="caution">
    <text evidence="2">The sequence shown here is derived from an EMBL/GenBank/DDBJ whole genome shotgun (WGS) entry which is preliminary data.</text>
</comment>
<gene>
    <name evidence="2" type="ORF">AHA02nite_29760</name>
</gene>